<dbReference type="Proteomes" id="UP000237000">
    <property type="component" value="Unassembled WGS sequence"/>
</dbReference>
<dbReference type="PROSITE" id="PS50181">
    <property type="entry name" value="FBOX"/>
    <property type="match status" value="1"/>
</dbReference>
<keyword evidence="3" id="KW-1185">Reference proteome</keyword>
<dbReference type="STRING" id="63057.A0A2P5BEF4"/>
<accession>A0A2P5BEF4</accession>
<dbReference type="OrthoDB" id="1644187at2759"/>
<dbReference type="InterPro" id="IPR017451">
    <property type="entry name" value="F-box-assoc_interact_dom"/>
</dbReference>
<dbReference type="Pfam" id="PF07734">
    <property type="entry name" value="FBA_1"/>
    <property type="match status" value="1"/>
</dbReference>
<dbReference type="SUPFAM" id="SSF81383">
    <property type="entry name" value="F-box domain"/>
    <property type="match status" value="1"/>
</dbReference>
<feature type="domain" description="F-box" evidence="1">
    <location>
        <begin position="3"/>
        <end position="52"/>
    </location>
</feature>
<gene>
    <name evidence="2" type="ORF">TorRG33x02_324020</name>
</gene>
<dbReference type="InterPro" id="IPR006527">
    <property type="entry name" value="F-box-assoc_dom_typ1"/>
</dbReference>
<comment type="caution">
    <text evidence="2">The sequence shown here is derived from an EMBL/GenBank/DDBJ whole genome shotgun (WGS) entry which is preliminary data.</text>
</comment>
<dbReference type="InParanoid" id="A0A2P5BEF4"/>
<dbReference type="Pfam" id="PF00646">
    <property type="entry name" value="F-box"/>
    <property type="match status" value="1"/>
</dbReference>
<dbReference type="InterPro" id="IPR036047">
    <property type="entry name" value="F-box-like_dom_sf"/>
</dbReference>
<dbReference type="PANTHER" id="PTHR31672">
    <property type="entry name" value="BNACNNG10540D PROTEIN"/>
    <property type="match status" value="1"/>
</dbReference>
<dbReference type="FunCoup" id="A0A2P5BEF4">
    <property type="interactions" value="12"/>
</dbReference>
<proteinExistence type="predicted"/>
<dbReference type="InterPro" id="IPR001810">
    <property type="entry name" value="F-box_dom"/>
</dbReference>
<dbReference type="SMART" id="SM00256">
    <property type="entry name" value="FBOX"/>
    <property type="match status" value="1"/>
</dbReference>
<sequence>MAGICFGDLPEEVVMELFSWVAPESLMRLKCVNKSWYAHINSLMKDRAFVSKHLDNMKKMMLSSTCILFCCVPPFRHRNPDSPGQKQFKSLTVFHDDSDNHINYVCEVFNLPASLLRAMNSAHAFKSHCNGIICVAHLQEIILLNPTTKEWRTLSRSCLDYDDLTAMGVGFGYDSRANDYKIIRFGHTKFLLGRIQHFKTRAEIYSMRSDSWREIGIHLVFDSSPHLGNEVFCKGVFYWFMRTHNVIISFNMFDEVFHSIPLPDNLHAALYDHFISLAVWNESVAFLYSERSVTSAYSIEVWVMDDCSGGAKDSCTWTKKVTIRPDLVGVAYPLAILKNDELLVKTANGKVILYNLHSQMLRNSNIIEGLNSVLFWYFSYVKSLVSVQGGSP</sequence>
<dbReference type="NCBIfam" id="TIGR01640">
    <property type="entry name" value="F_box_assoc_1"/>
    <property type="match status" value="1"/>
</dbReference>
<organism evidence="2 3">
    <name type="scientific">Trema orientale</name>
    <name type="common">Charcoal tree</name>
    <name type="synonym">Celtis orientalis</name>
    <dbReference type="NCBI Taxonomy" id="63057"/>
    <lineage>
        <taxon>Eukaryota</taxon>
        <taxon>Viridiplantae</taxon>
        <taxon>Streptophyta</taxon>
        <taxon>Embryophyta</taxon>
        <taxon>Tracheophyta</taxon>
        <taxon>Spermatophyta</taxon>
        <taxon>Magnoliopsida</taxon>
        <taxon>eudicotyledons</taxon>
        <taxon>Gunneridae</taxon>
        <taxon>Pentapetalae</taxon>
        <taxon>rosids</taxon>
        <taxon>fabids</taxon>
        <taxon>Rosales</taxon>
        <taxon>Cannabaceae</taxon>
        <taxon>Trema</taxon>
    </lineage>
</organism>
<dbReference type="Gene3D" id="1.20.1280.50">
    <property type="match status" value="1"/>
</dbReference>
<evidence type="ECO:0000259" key="1">
    <source>
        <dbReference type="PROSITE" id="PS50181"/>
    </source>
</evidence>
<name>A0A2P5BEF4_TREOI</name>
<dbReference type="AlphaFoldDB" id="A0A2P5BEF4"/>
<dbReference type="EMBL" id="JXTC01000539">
    <property type="protein sequence ID" value="PON47168.1"/>
    <property type="molecule type" value="Genomic_DNA"/>
</dbReference>
<dbReference type="InterPro" id="IPR050796">
    <property type="entry name" value="SCF_F-box_component"/>
</dbReference>
<evidence type="ECO:0000313" key="3">
    <source>
        <dbReference type="Proteomes" id="UP000237000"/>
    </source>
</evidence>
<reference evidence="3" key="1">
    <citation type="submission" date="2016-06" db="EMBL/GenBank/DDBJ databases">
        <title>Parallel loss of symbiosis genes in relatives of nitrogen-fixing non-legume Parasponia.</title>
        <authorList>
            <person name="Van Velzen R."/>
            <person name="Holmer R."/>
            <person name="Bu F."/>
            <person name="Rutten L."/>
            <person name="Van Zeijl A."/>
            <person name="Liu W."/>
            <person name="Santuari L."/>
            <person name="Cao Q."/>
            <person name="Sharma T."/>
            <person name="Shen D."/>
            <person name="Roswanjaya Y."/>
            <person name="Wardhani T."/>
            <person name="Kalhor M.S."/>
            <person name="Jansen J."/>
            <person name="Van den Hoogen J."/>
            <person name="Gungor B."/>
            <person name="Hartog M."/>
            <person name="Hontelez J."/>
            <person name="Verver J."/>
            <person name="Yang W.-C."/>
            <person name="Schijlen E."/>
            <person name="Repin R."/>
            <person name="Schilthuizen M."/>
            <person name="Schranz E."/>
            <person name="Heidstra R."/>
            <person name="Miyata K."/>
            <person name="Fedorova E."/>
            <person name="Kohlen W."/>
            <person name="Bisseling T."/>
            <person name="Smit S."/>
            <person name="Geurts R."/>
        </authorList>
    </citation>
    <scope>NUCLEOTIDE SEQUENCE [LARGE SCALE GENOMIC DNA]</scope>
    <source>
        <strain evidence="3">cv. RG33-2</strain>
    </source>
</reference>
<dbReference type="PANTHER" id="PTHR31672:SF13">
    <property type="entry name" value="F-BOX PROTEIN CPR30-LIKE"/>
    <property type="match status" value="1"/>
</dbReference>
<protein>
    <submittedName>
        <fullName evidence="2">F-box domain containing protein</fullName>
    </submittedName>
</protein>
<evidence type="ECO:0000313" key="2">
    <source>
        <dbReference type="EMBL" id="PON47168.1"/>
    </source>
</evidence>